<proteinExistence type="predicted"/>
<evidence type="ECO:0000313" key="2">
    <source>
        <dbReference type="Proteomes" id="UP000030764"/>
    </source>
</evidence>
<accession>A0A085LPV5</accession>
<dbReference type="Proteomes" id="UP000030764">
    <property type="component" value="Unassembled WGS sequence"/>
</dbReference>
<keyword evidence="2" id="KW-1185">Reference proteome</keyword>
<name>A0A085LPV5_9BILA</name>
<dbReference type="EMBL" id="KL363344">
    <property type="protein sequence ID" value="KFD47001.1"/>
    <property type="molecule type" value="Genomic_DNA"/>
</dbReference>
<dbReference type="AlphaFoldDB" id="A0A085LPV5"/>
<reference evidence="1 2" key="1">
    <citation type="journal article" date="2014" name="Nat. Genet.">
        <title>Genome and transcriptome of the porcine whipworm Trichuris suis.</title>
        <authorList>
            <person name="Jex A.R."/>
            <person name="Nejsum P."/>
            <person name="Schwarz E.M."/>
            <person name="Hu L."/>
            <person name="Young N.D."/>
            <person name="Hall R.S."/>
            <person name="Korhonen P.K."/>
            <person name="Liao S."/>
            <person name="Thamsborg S."/>
            <person name="Xia J."/>
            <person name="Xu P."/>
            <person name="Wang S."/>
            <person name="Scheerlinck J.P."/>
            <person name="Hofmann A."/>
            <person name="Sternberg P.W."/>
            <person name="Wang J."/>
            <person name="Gasser R.B."/>
        </authorList>
    </citation>
    <scope>NUCLEOTIDE SEQUENCE [LARGE SCALE GENOMIC DNA]</scope>
    <source>
        <strain evidence="1">DCEP-RM93M</strain>
    </source>
</reference>
<protein>
    <submittedName>
        <fullName evidence="1">Uncharacterized protein</fullName>
    </submittedName>
</protein>
<organism evidence="1 2">
    <name type="scientific">Trichuris suis</name>
    <name type="common">pig whipworm</name>
    <dbReference type="NCBI Taxonomy" id="68888"/>
    <lineage>
        <taxon>Eukaryota</taxon>
        <taxon>Metazoa</taxon>
        <taxon>Ecdysozoa</taxon>
        <taxon>Nematoda</taxon>
        <taxon>Enoplea</taxon>
        <taxon>Dorylaimia</taxon>
        <taxon>Trichinellida</taxon>
        <taxon>Trichuridae</taxon>
        <taxon>Trichuris</taxon>
    </lineage>
</organism>
<evidence type="ECO:0000313" key="1">
    <source>
        <dbReference type="EMBL" id="KFD47001.1"/>
    </source>
</evidence>
<sequence>MTIRRELILAPLPAGRASWLHRSQRTVGDPPKVVDLLSAKTDRALISPLREPCLTHIRDHINASKDTQLFGVRLFTQKPKLALTNKGFVGSAASIVRINKATAAEAPFYWRNEEEFLKRLKRNLLDKVDKTDEEKKSGRKA</sequence>
<gene>
    <name evidence="1" type="ORF">M513_12131</name>
</gene>